<sequence>MRTSSPVSIGVPSVSLSDLDQRSREIFRSIVETYLTTGEPVGSRNLSRMLSLQLSPASIRNVMSDLEHLGLLYAPHTSAGRLPTEGGLRFFVDALLEVGDLTKEEREAIDVQVRGAKVPRTTEQILTEASQLLSGLSSGAGVVLAHKQDARLRHVEFVRIEPLKALVVLVAEDGSVENRIIDLPPGLPNSALVEASNFLTNLIRGRTLAEARIELERQQKERQAELDRLTAKLVEAGVATWTNNADDVGTLIVRGRSNLLADLEAVDDLERIRLLFDDLESKRDLIQLLGLAEQGEGVRIFIGSENNLFSLSGSSLIVSPYRDAEQRIVGVLGVIGPTRLNYARIIPMVDYTAKLVSRMIGNPKS</sequence>
<dbReference type="InterPro" id="IPR036390">
    <property type="entry name" value="WH_DNA-bd_sf"/>
</dbReference>
<evidence type="ECO:0000313" key="8">
    <source>
        <dbReference type="Proteomes" id="UP000433101"/>
    </source>
</evidence>
<dbReference type="GO" id="GO:0003677">
    <property type="term" value="F:DNA binding"/>
    <property type="evidence" value="ECO:0007669"/>
    <property type="project" value="InterPro"/>
</dbReference>
<organism evidence="7 8">
    <name type="scientific">Stappia sediminis</name>
    <dbReference type="NCBI Taxonomy" id="2692190"/>
    <lineage>
        <taxon>Bacteria</taxon>
        <taxon>Pseudomonadati</taxon>
        <taxon>Pseudomonadota</taxon>
        <taxon>Alphaproteobacteria</taxon>
        <taxon>Hyphomicrobiales</taxon>
        <taxon>Stappiaceae</taxon>
        <taxon>Stappia</taxon>
    </lineage>
</organism>
<evidence type="ECO:0000256" key="3">
    <source>
        <dbReference type="ARBA" id="ARBA00023016"/>
    </source>
</evidence>
<keyword evidence="8" id="KW-1185">Reference proteome</keyword>
<keyword evidence="2 5" id="KW-0805">Transcription regulation</keyword>
<keyword evidence="4 5" id="KW-0804">Transcription</keyword>
<gene>
    <name evidence="5 7" type="primary">hrcA</name>
    <name evidence="7" type="ORF">GR183_07450</name>
</gene>
<dbReference type="Gene3D" id="1.10.10.10">
    <property type="entry name" value="Winged helix-like DNA-binding domain superfamily/Winged helix DNA-binding domain"/>
    <property type="match status" value="1"/>
</dbReference>
<name>A0A7X3LTB8_9HYPH</name>
<proteinExistence type="inferred from homology"/>
<dbReference type="InterPro" id="IPR002571">
    <property type="entry name" value="HrcA"/>
</dbReference>
<dbReference type="AlphaFoldDB" id="A0A7X3LTB8"/>
<dbReference type="PANTHER" id="PTHR34824">
    <property type="entry name" value="HEAT-INDUCIBLE TRANSCRIPTION REPRESSOR HRCA"/>
    <property type="match status" value="1"/>
</dbReference>
<evidence type="ECO:0000313" key="7">
    <source>
        <dbReference type="EMBL" id="MXN64737.1"/>
    </source>
</evidence>
<reference evidence="7 8" key="1">
    <citation type="submission" date="2019-12" db="EMBL/GenBank/DDBJ databases">
        <authorList>
            <person name="Li M."/>
        </authorList>
    </citation>
    <scope>NUCLEOTIDE SEQUENCE [LARGE SCALE GENOMIC DNA]</scope>
    <source>
        <strain evidence="7 8">GBMRC 2046</strain>
    </source>
</reference>
<dbReference type="Gene3D" id="3.30.450.40">
    <property type="match status" value="1"/>
</dbReference>
<comment type="function">
    <text evidence="5">Negative regulator of class I heat shock genes (grpE-dnaK-dnaJ and groELS operons). Prevents heat-shock induction of these operons.</text>
</comment>
<dbReference type="GO" id="GO:0045892">
    <property type="term" value="P:negative regulation of DNA-templated transcription"/>
    <property type="evidence" value="ECO:0007669"/>
    <property type="project" value="UniProtKB-UniRule"/>
</dbReference>
<dbReference type="PIRSF" id="PIRSF005485">
    <property type="entry name" value="HrcA"/>
    <property type="match status" value="1"/>
</dbReference>
<dbReference type="Gene3D" id="3.30.390.60">
    <property type="entry name" value="Heat-inducible transcription repressor hrca homolog, domain 3"/>
    <property type="match status" value="1"/>
</dbReference>
<dbReference type="EMBL" id="WUMV01000003">
    <property type="protein sequence ID" value="MXN64737.1"/>
    <property type="molecule type" value="Genomic_DNA"/>
</dbReference>
<dbReference type="PANTHER" id="PTHR34824:SF1">
    <property type="entry name" value="HEAT-INDUCIBLE TRANSCRIPTION REPRESSOR HRCA"/>
    <property type="match status" value="1"/>
</dbReference>
<evidence type="ECO:0000256" key="1">
    <source>
        <dbReference type="ARBA" id="ARBA00022491"/>
    </source>
</evidence>
<dbReference type="Proteomes" id="UP000433101">
    <property type="component" value="Unassembled WGS sequence"/>
</dbReference>
<dbReference type="Pfam" id="PF01628">
    <property type="entry name" value="HrcA"/>
    <property type="match status" value="1"/>
</dbReference>
<dbReference type="NCBIfam" id="TIGR00331">
    <property type="entry name" value="hrcA"/>
    <property type="match status" value="1"/>
</dbReference>
<comment type="similarity">
    <text evidence="5">Belongs to the HrcA family.</text>
</comment>
<dbReference type="InterPro" id="IPR029016">
    <property type="entry name" value="GAF-like_dom_sf"/>
</dbReference>
<feature type="domain" description="Heat-inducible transcription repressor HrcA C-terminal" evidence="6">
    <location>
        <begin position="123"/>
        <end position="346"/>
    </location>
</feature>
<keyword evidence="1 5" id="KW-0678">Repressor</keyword>
<dbReference type="InterPro" id="IPR021153">
    <property type="entry name" value="HrcA_C"/>
</dbReference>
<evidence type="ECO:0000256" key="5">
    <source>
        <dbReference type="HAMAP-Rule" id="MF_00081"/>
    </source>
</evidence>
<evidence type="ECO:0000256" key="2">
    <source>
        <dbReference type="ARBA" id="ARBA00023015"/>
    </source>
</evidence>
<protein>
    <recommendedName>
        <fullName evidence="5">Heat-inducible transcription repressor HrcA</fullName>
    </recommendedName>
</protein>
<evidence type="ECO:0000259" key="6">
    <source>
        <dbReference type="Pfam" id="PF01628"/>
    </source>
</evidence>
<dbReference type="RefSeq" id="WP_160775757.1">
    <property type="nucleotide sequence ID" value="NZ_WUMV01000003.1"/>
</dbReference>
<dbReference type="SUPFAM" id="SSF46785">
    <property type="entry name" value="Winged helix' DNA-binding domain"/>
    <property type="match status" value="1"/>
</dbReference>
<accession>A0A7X3LTB8</accession>
<dbReference type="SUPFAM" id="SSF55781">
    <property type="entry name" value="GAF domain-like"/>
    <property type="match status" value="1"/>
</dbReference>
<dbReference type="InterPro" id="IPR036388">
    <property type="entry name" value="WH-like_DNA-bd_sf"/>
</dbReference>
<dbReference type="InterPro" id="IPR023120">
    <property type="entry name" value="WHTH_transcript_rep_HrcA_IDD"/>
</dbReference>
<keyword evidence="3 5" id="KW-0346">Stress response</keyword>
<comment type="caution">
    <text evidence="7">The sequence shown here is derived from an EMBL/GenBank/DDBJ whole genome shotgun (WGS) entry which is preliminary data.</text>
</comment>
<evidence type="ECO:0000256" key="4">
    <source>
        <dbReference type="ARBA" id="ARBA00023163"/>
    </source>
</evidence>
<dbReference type="HAMAP" id="MF_00081">
    <property type="entry name" value="HrcA"/>
    <property type="match status" value="1"/>
</dbReference>